<dbReference type="GO" id="GO:0004252">
    <property type="term" value="F:serine-type endopeptidase activity"/>
    <property type="evidence" value="ECO:0007669"/>
    <property type="project" value="UniProtKB-UniRule"/>
</dbReference>
<dbReference type="PROSITE" id="PS00138">
    <property type="entry name" value="SUBTILASE_SER"/>
    <property type="match status" value="1"/>
</dbReference>
<dbReference type="RefSeq" id="WP_136723565.1">
    <property type="nucleotide sequence ID" value="NZ_SUMC01000009.1"/>
</dbReference>
<dbReference type="PANTHER" id="PTHR14218:SF15">
    <property type="entry name" value="TRIPEPTIDYL-PEPTIDASE 1"/>
    <property type="match status" value="1"/>
</dbReference>
<feature type="chain" id="PRO_5038436096" evidence="6">
    <location>
        <begin position="37"/>
        <end position="465"/>
    </location>
</feature>
<feature type="domain" description="Peptidase S53" evidence="7">
    <location>
        <begin position="77"/>
        <end position="459"/>
    </location>
</feature>
<dbReference type="EMBL" id="SUMC01000009">
    <property type="protein sequence ID" value="TKA11151.1"/>
    <property type="molecule type" value="Genomic_DNA"/>
</dbReference>
<dbReference type="Proteomes" id="UP000305778">
    <property type="component" value="Unassembled WGS sequence"/>
</dbReference>
<reference evidence="8 9" key="1">
    <citation type="submission" date="2019-04" db="EMBL/GenBank/DDBJ databases">
        <title>Streptomyces oryziradicis sp. nov., a novel actinomycete isolated from rhizosphere soil of rice (Oryza sativa L.).</title>
        <authorList>
            <person name="Li C."/>
        </authorList>
    </citation>
    <scope>NUCLEOTIDE SEQUENCE [LARGE SCALE GENOMIC DNA]</scope>
    <source>
        <strain evidence="8 9">NEAU-C40</strain>
    </source>
</reference>
<evidence type="ECO:0000256" key="2">
    <source>
        <dbReference type="ARBA" id="ARBA00022801"/>
    </source>
</evidence>
<dbReference type="InterPro" id="IPR050819">
    <property type="entry name" value="Tripeptidyl-peptidase_I"/>
</dbReference>
<gene>
    <name evidence="8" type="ORF">FCI23_12340</name>
</gene>
<evidence type="ECO:0000256" key="5">
    <source>
        <dbReference type="SAM" id="MobiDB-lite"/>
    </source>
</evidence>
<feature type="compositionally biased region" description="Polar residues" evidence="5">
    <location>
        <begin position="258"/>
        <end position="268"/>
    </location>
</feature>
<keyword evidence="6" id="KW-0732">Signal</keyword>
<feature type="active site" description="Charge relay system" evidence="4">
    <location>
        <position position="151"/>
    </location>
</feature>
<dbReference type="PANTHER" id="PTHR14218">
    <property type="entry name" value="PROTEASE S8 TRIPEPTIDYL PEPTIDASE I CLN2"/>
    <property type="match status" value="1"/>
</dbReference>
<sequence length="465" mass="48833">MRRVRPRQRAAVIAAGVTTLAAFTLISTSLSGLATATPAHSAPPVKAVPAVAGHQLVHAARNSLTTEQCLAKWHIACYTPTQYRQAYDLNPLYRAGVTGKGRTIVIVDSFGSPTIQHDLNVYSARFGMKSTHVDVVKWGKVPPFNPADSSHVSWAGETTLDVDMAHAVAPDAHIVLVETGVAETEGVTGLPEMMSAEKSLIDRGVGDVISQSFGATENTFPGFNTGDFSSIQNLRYAFKDAAKHGVTVLASSGDGGATDNNTKNSTTDYPYKVNSWPSSDPLVTSIGGTQLHLDDKGDRTAPDSVYNDQGASGGGQSHVFARPSYQDGVKQVVGDRRGTPDISMSAAMNGGAWVYSSYDPKAVGWNVYCGTSEASPLFSGIVALADQVAGHRLGDIHQALYTLYAQSAQNPSTGIVDVKDGTNNSYAGVTGYTAVKGFDMATGVGTLDAARFVPSLANEKSTSGP</sequence>
<feature type="active site" description="Charge relay system" evidence="4">
    <location>
        <position position="108"/>
    </location>
</feature>
<dbReference type="InterPro" id="IPR023828">
    <property type="entry name" value="Peptidase_S8_Ser-AS"/>
</dbReference>
<feature type="region of interest" description="Disordered" evidence="5">
    <location>
        <begin position="251"/>
        <end position="273"/>
    </location>
</feature>
<evidence type="ECO:0000259" key="7">
    <source>
        <dbReference type="PROSITE" id="PS51695"/>
    </source>
</evidence>
<dbReference type="InterPro" id="IPR036852">
    <property type="entry name" value="Peptidase_S8/S53_dom_sf"/>
</dbReference>
<keyword evidence="1 4" id="KW-0645">Protease</keyword>
<dbReference type="CDD" id="cd04056">
    <property type="entry name" value="Peptidases_S53"/>
    <property type="match status" value="1"/>
</dbReference>
<protein>
    <submittedName>
        <fullName evidence="8">Protease</fullName>
    </submittedName>
</protein>
<feature type="region of interest" description="Disordered" evidence="5">
    <location>
        <begin position="288"/>
        <end position="319"/>
    </location>
</feature>
<dbReference type="PROSITE" id="PS51695">
    <property type="entry name" value="SEDOLISIN"/>
    <property type="match status" value="1"/>
</dbReference>
<evidence type="ECO:0000313" key="8">
    <source>
        <dbReference type="EMBL" id="TKA11151.1"/>
    </source>
</evidence>
<dbReference type="OrthoDB" id="3480681at2"/>
<dbReference type="SUPFAM" id="SSF52743">
    <property type="entry name" value="Subtilisin-like"/>
    <property type="match status" value="1"/>
</dbReference>
<comment type="caution">
    <text evidence="8">The sequence shown here is derived from an EMBL/GenBank/DDBJ whole genome shotgun (WGS) entry which is preliminary data.</text>
</comment>
<evidence type="ECO:0000313" key="9">
    <source>
        <dbReference type="Proteomes" id="UP000305778"/>
    </source>
</evidence>
<evidence type="ECO:0000256" key="6">
    <source>
        <dbReference type="SAM" id="SignalP"/>
    </source>
</evidence>
<accession>A0A4U0SS17</accession>
<dbReference type="GO" id="GO:0008240">
    <property type="term" value="F:tripeptidyl-peptidase activity"/>
    <property type="evidence" value="ECO:0007669"/>
    <property type="project" value="TreeGrafter"/>
</dbReference>
<dbReference type="Gene3D" id="3.40.50.200">
    <property type="entry name" value="Peptidase S8/S53 domain"/>
    <property type="match status" value="1"/>
</dbReference>
<name>A0A4U0SS17_9ACTN</name>
<feature type="signal peptide" evidence="6">
    <location>
        <begin position="1"/>
        <end position="36"/>
    </location>
</feature>
<feature type="compositionally biased region" description="Basic and acidic residues" evidence="5">
    <location>
        <begin position="292"/>
        <end position="301"/>
    </location>
</feature>
<dbReference type="PROSITE" id="PS51892">
    <property type="entry name" value="SUBTILASE"/>
    <property type="match status" value="1"/>
</dbReference>
<dbReference type="AlphaFoldDB" id="A0A4U0SS17"/>
<evidence type="ECO:0000256" key="4">
    <source>
        <dbReference type="PROSITE-ProRule" id="PRU01240"/>
    </source>
</evidence>
<proteinExistence type="inferred from homology"/>
<organism evidence="8 9">
    <name type="scientific">Actinacidiphila oryziradicis</name>
    <dbReference type="NCBI Taxonomy" id="2571141"/>
    <lineage>
        <taxon>Bacteria</taxon>
        <taxon>Bacillati</taxon>
        <taxon>Actinomycetota</taxon>
        <taxon>Actinomycetes</taxon>
        <taxon>Kitasatosporales</taxon>
        <taxon>Streptomycetaceae</taxon>
        <taxon>Actinacidiphila</taxon>
    </lineage>
</organism>
<evidence type="ECO:0000256" key="3">
    <source>
        <dbReference type="ARBA" id="ARBA00022825"/>
    </source>
</evidence>
<keyword evidence="9" id="KW-1185">Reference proteome</keyword>
<dbReference type="InterPro" id="IPR030400">
    <property type="entry name" value="Sedolisin_dom"/>
</dbReference>
<dbReference type="GO" id="GO:0006508">
    <property type="term" value="P:proteolysis"/>
    <property type="evidence" value="ECO:0007669"/>
    <property type="project" value="UniProtKB-KW"/>
</dbReference>
<keyword evidence="3 4" id="KW-0720">Serine protease</keyword>
<feature type="active site" description="Charge relay system" evidence="4">
    <location>
        <position position="372"/>
    </location>
</feature>
<evidence type="ECO:0000256" key="1">
    <source>
        <dbReference type="ARBA" id="ARBA00022670"/>
    </source>
</evidence>
<comment type="similarity">
    <text evidence="4">Belongs to the peptidase S8 family.</text>
</comment>
<keyword evidence="2 4" id="KW-0378">Hydrolase</keyword>